<evidence type="ECO:0000313" key="1">
    <source>
        <dbReference type="EMBL" id="PFX18109.1"/>
    </source>
</evidence>
<proteinExistence type="predicted"/>
<sequence length="184" mass="20634">MARDARNQQRKQQGNKTAVVCLLVHAELGESNTRKNRNIYSALCQTSLLTTSGCLMKIQSCSSGVTTCKVRVRGTLTTDLATRFTIVNVKAQDGTVGKCIEFTTTSQVKYALKVDAVTNVIFEKQQNGCRDRIPDDFIFTEARKGPRHFTYTQNSKCLGTNTDGTLSLMTVNDKRCKYRLFKWT</sequence>
<gene>
    <name evidence="1" type="ORF">AWC38_SpisGene17539</name>
</gene>
<dbReference type="OrthoDB" id="5959657at2759"/>
<accession>A0A2B4RMS6</accession>
<protein>
    <submittedName>
        <fullName evidence="1">Uncharacterized protein</fullName>
    </submittedName>
</protein>
<dbReference type="Proteomes" id="UP000225706">
    <property type="component" value="Unassembled WGS sequence"/>
</dbReference>
<dbReference type="EMBL" id="LSMT01000430">
    <property type="protein sequence ID" value="PFX18109.1"/>
    <property type="molecule type" value="Genomic_DNA"/>
</dbReference>
<reference evidence="2" key="1">
    <citation type="journal article" date="2017" name="bioRxiv">
        <title>Comparative analysis of the genomes of Stylophora pistillata and Acropora digitifera provides evidence for extensive differences between species of corals.</title>
        <authorList>
            <person name="Voolstra C.R."/>
            <person name="Li Y."/>
            <person name="Liew Y.J."/>
            <person name="Baumgarten S."/>
            <person name="Zoccola D."/>
            <person name="Flot J.-F."/>
            <person name="Tambutte S."/>
            <person name="Allemand D."/>
            <person name="Aranda M."/>
        </authorList>
    </citation>
    <scope>NUCLEOTIDE SEQUENCE [LARGE SCALE GENOMIC DNA]</scope>
</reference>
<comment type="caution">
    <text evidence="1">The sequence shown here is derived from an EMBL/GenBank/DDBJ whole genome shotgun (WGS) entry which is preliminary data.</text>
</comment>
<organism evidence="1 2">
    <name type="scientific">Stylophora pistillata</name>
    <name type="common">Smooth cauliflower coral</name>
    <dbReference type="NCBI Taxonomy" id="50429"/>
    <lineage>
        <taxon>Eukaryota</taxon>
        <taxon>Metazoa</taxon>
        <taxon>Cnidaria</taxon>
        <taxon>Anthozoa</taxon>
        <taxon>Hexacorallia</taxon>
        <taxon>Scleractinia</taxon>
        <taxon>Astrocoeniina</taxon>
        <taxon>Pocilloporidae</taxon>
        <taxon>Stylophora</taxon>
    </lineage>
</organism>
<name>A0A2B4RMS6_STYPI</name>
<dbReference type="AlphaFoldDB" id="A0A2B4RMS6"/>
<keyword evidence="2" id="KW-1185">Reference proteome</keyword>
<evidence type="ECO:0000313" key="2">
    <source>
        <dbReference type="Proteomes" id="UP000225706"/>
    </source>
</evidence>